<dbReference type="PANTHER" id="PTHR34129:SF1">
    <property type="entry name" value="DUF952 DOMAIN-CONTAINING PROTEIN"/>
    <property type="match status" value="1"/>
</dbReference>
<dbReference type="RefSeq" id="WP_179461892.1">
    <property type="nucleotide sequence ID" value="NZ_JACBZX010000001.1"/>
</dbReference>
<dbReference type="SUPFAM" id="SSF56399">
    <property type="entry name" value="ADP-ribosylation"/>
    <property type="match status" value="1"/>
</dbReference>
<evidence type="ECO:0000313" key="1">
    <source>
        <dbReference type="EMBL" id="NYG36373.1"/>
    </source>
</evidence>
<organism evidence="1 2">
    <name type="scientific">Janibacter alkaliphilus</name>
    <dbReference type="NCBI Taxonomy" id="1069963"/>
    <lineage>
        <taxon>Bacteria</taxon>
        <taxon>Bacillati</taxon>
        <taxon>Actinomycetota</taxon>
        <taxon>Actinomycetes</taxon>
        <taxon>Micrococcales</taxon>
        <taxon>Intrasporangiaceae</taxon>
        <taxon>Janibacter</taxon>
    </lineage>
</organism>
<proteinExistence type="predicted"/>
<keyword evidence="2" id="KW-1185">Reference proteome</keyword>
<evidence type="ECO:0000313" key="2">
    <source>
        <dbReference type="Proteomes" id="UP000592181"/>
    </source>
</evidence>
<reference evidence="1 2" key="1">
    <citation type="submission" date="2020-07" db="EMBL/GenBank/DDBJ databases">
        <title>Sequencing the genomes of 1000 actinobacteria strains.</title>
        <authorList>
            <person name="Klenk H.-P."/>
        </authorList>
    </citation>
    <scope>NUCLEOTIDE SEQUENCE [LARGE SCALE GENOMIC DNA]</scope>
    <source>
        <strain evidence="1 2">DSM 24723</strain>
    </source>
</reference>
<dbReference type="Proteomes" id="UP000592181">
    <property type="component" value="Unassembled WGS sequence"/>
</dbReference>
<dbReference type="Gene3D" id="3.20.170.20">
    <property type="entry name" value="Protein of unknown function DUF952"/>
    <property type="match status" value="1"/>
</dbReference>
<dbReference type="InterPro" id="IPR009297">
    <property type="entry name" value="DUF952"/>
</dbReference>
<accession>A0A852X6J0</accession>
<dbReference type="Pfam" id="PF06108">
    <property type="entry name" value="DUF952"/>
    <property type="match status" value="1"/>
</dbReference>
<gene>
    <name evidence="1" type="ORF">BJY28_000842</name>
</gene>
<comment type="caution">
    <text evidence="1">The sequence shown here is derived from an EMBL/GenBank/DDBJ whole genome shotgun (WGS) entry which is preliminary data.</text>
</comment>
<dbReference type="AlphaFoldDB" id="A0A852X6J0"/>
<dbReference type="EMBL" id="JACBZX010000001">
    <property type="protein sequence ID" value="NYG36373.1"/>
    <property type="molecule type" value="Genomic_DNA"/>
</dbReference>
<protein>
    <submittedName>
        <fullName evidence="1">Uncharacterized protein (DUF952 family)</fullName>
    </submittedName>
</protein>
<dbReference type="PANTHER" id="PTHR34129">
    <property type="entry name" value="BLR1139 PROTEIN"/>
    <property type="match status" value="1"/>
</dbReference>
<name>A0A852X6J0_9MICO</name>
<sequence length="110" mass="12047">MIYHLALERDWQQAQTSGSYPFSTLGVRIADEGFLHACEDDAQVAGVAERFYAEVTEPLVLLHLDEDRLAGLGRTVRREPPADGVPELFPHVYGGDLPVAAVAAVTPFVR</sequence>